<dbReference type="Pfam" id="PF06067">
    <property type="entry name" value="DUF932"/>
    <property type="match status" value="1"/>
</dbReference>
<dbReference type="GeneID" id="63027202"/>
<protein>
    <submittedName>
        <fullName evidence="1">Uncharacterized protein</fullName>
    </submittedName>
</protein>
<gene>
    <name evidence="1" type="primary">90</name>
    <name evidence="1" type="ORF">SEA_LILBEANIE_90</name>
</gene>
<dbReference type="RefSeq" id="YP_010002651.1">
    <property type="nucleotide sequence ID" value="NC_053246.1"/>
</dbReference>
<accession>A0A7T1KSE2</accession>
<evidence type="ECO:0000313" key="1">
    <source>
        <dbReference type="EMBL" id="QPO17168.1"/>
    </source>
</evidence>
<dbReference type="KEGG" id="vg:63027202"/>
<sequence length="339" mass="37103">MSNVRFAATTRDNIWGTLGTSVAGADTAANVFERAGLANWNVRKTPAYFMTDPVITEDGVSPAVPVQVPDKFATIYDDPITGTVKPLGVVGKVWHPIQNEESALLLDTLAGESGADFQVAGSMRDGRDVFVTMQMPDHLRVMTSDGVVDPIGLNIVALNSHDGTSSFRILITPIRLACMNQQRVAKSMAVSSVSIRHTRNAGDAIREVRHALGLVSVYAEHFTATAQDLADTRMSFEESARFFHALTRSNEEGIAPSTKTQREALAHNIWINHRETETLQPELRQTRWGAYQAITEWADHLAPVTRSRGADAATRRATRIAQGGAGEELKERAWELLTV</sequence>
<keyword evidence="2" id="KW-1185">Reference proteome</keyword>
<evidence type="ECO:0000313" key="2">
    <source>
        <dbReference type="Proteomes" id="UP000594820"/>
    </source>
</evidence>
<organism evidence="1 2">
    <name type="scientific">Gordonia phage Lilbeanie</name>
    <dbReference type="NCBI Taxonomy" id="2794947"/>
    <lineage>
        <taxon>Viruses</taxon>
        <taxon>Duplodnaviria</taxon>
        <taxon>Heunggongvirae</taxon>
        <taxon>Uroviricota</taxon>
        <taxon>Caudoviricetes</taxon>
        <taxon>Stackebrandtviridae</taxon>
        <taxon>Lilbeanievirus</taxon>
        <taxon>Lilbeanievirus lilbeanie</taxon>
    </lineage>
</organism>
<reference evidence="1 2" key="1">
    <citation type="submission" date="2020-12" db="EMBL/GenBank/DDBJ databases">
        <authorList>
            <person name="Mahalingham V.A."/>
            <person name="Abad L.A."/>
            <person name="Dennis E.A."/>
            <person name="Alston T.C."/>
            <person name="Buckley J.R."/>
            <person name="Cao N.T."/>
            <person name="Cole K.B."/>
            <person name="Davis H.C."/>
            <person name="Fisher D.E."/>
            <person name="Jennings A.R."/>
            <person name="Litwin A.R."/>
            <person name="McCartney J.B."/>
            <person name="Mitchell K.E."/>
            <person name="Nasser J.B."/>
            <person name="Paudel P."/>
            <person name="Richoux S.A."/>
            <person name="Sisung K.L."/>
            <person name="Smith M.L."/>
            <person name="Sonnier C.R."/>
            <person name="Underwood K.G."/>
            <person name="Hunter C.W."/>
            <person name="Gottschalck B.A."/>
            <person name="Wiggina Z.F."/>
            <person name="Spears T.J."/>
            <person name="Hancock A.M."/>
            <person name="Gissendanner C.R."/>
            <person name="Findley A.M."/>
            <person name="Garlena R.A."/>
            <person name="Russell D.A."/>
            <person name="Jacobs-Sera D."/>
            <person name="Hatfull G.F."/>
        </authorList>
    </citation>
    <scope>NUCLEOTIDE SEQUENCE [LARGE SCALE GENOMIC DNA]</scope>
</reference>
<name>A0A7T1KSE2_9CAUD</name>
<dbReference type="Proteomes" id="UP000594820">
    <property type="component" value="Segment"/>
</dbReference>
<proteinExistence type="predicted"/>
<dbReference type="EMBL" id="MW314850">
    <property type="protein sequence ID" value="QPO17168.1"/>
    <property type="molecule type" value="Genomic_DNA"/>
</dbReference>
<dbReference type="NCBIfam" id="TIGR03299">
    <property type="entry name" value="LGT_TIGR03299"/>
    <property type="match status" value="1"/>
</dbReference>
<dbReference type="InterPro" id="IPR026325">
    <property type="entry name" value="DUF932"/>
</dbReference>
<dbReference type="InterPro" id="IPR017686">
    <property type="entry name" value="Phg/plasmid-like_prot"/>
</dbReference>